<dbReference type="CDD" id="cd03228">
    <property type="entry name" value="ABCC_MRP_Like"/>
    <property type="match status" value="1"/>
</dbReference>
<dbReference type="InterPro" id="IPR017871">
    <property type="entry name" value="ABC_transporter-like_CS"/>
</dbReference>
<dbReference type="InterPro" id="IPR027417">
    <property type="entry name" value="P-loop_NTPase"/>
</dbReference>
<dbReference type="EMBL" id="JAKNHJ010000007">
    <property type="protein sequence ID" value="MCG4617746.1"/>
    <property type="molecule type" value="Genomic_DNA"/>
</dbReference>
<comment type="subcellular location">
    <subcellularLocation>
        <location evidence="1">Cell membrane</location>
        <topology evidence="1">Multi-pass membrane protein</topology>
    </subcellularLocation>
</comment>
<keyword evidence="5 7" id="KW-1133">Transmembrane helix</keyword>
<dbReference type="AlphaFoldDB" id="A0AAJ1BBS4"/>
<keyword evidence="4 10" id="KW-0067">ATP-binding</keyword>
<dbReference type="PROSITE" id="PS00211">
    <property type="entry name" value="ABC_TRANSPORTER_1"/>
    <property type="match status" value="1"/>
</dbReference>
<evidence type="ECO:0000313" key="11">
    <source>
        <dbReference type="Proteomes" id="UP001200537"/>
    </source>
</evidence>
<evidence type="ECO:0000256" key="1">
    <source>
        <dbReference type="ARBA" id="ARBA00004651"/>
    </source>
</evidence>
<dbReference type="RefSeq" id="WP_238127902.1">
    <property type="nucleotide sequence ID" value="NZ_JAKNHJ010000007.1"/>
</dbReference>
<gene>
    <name evidence="10" type="ORF">L0M99_04450</name>
</gene>
<dbReference type="GO" id="GO:0005886">
    <property type="term" value="C:plasma membrane"/>
    <property type="evidence" value="ECO:0007669"/>
    <property type="project" value="UniProtKB-SubCell"/>
</dbReference>
<dbReference type="PROSITE" id="PS50929">
    <property type="entry name" value="ABC_TM1F"/>
    <property type="match status" value="1"/>
</dbReference>
<keyword evidence="2 7" id="KW-0812">Transmembrane</keyword>
<feature type="domain" description="ABC transmembrane type-1" evidence="9">
    <location>
        <begin position="17"/>
        <end position="303"/>
    </location>
</feature>
<dbReference type="InterPro" id="IPR003593">
    <property type="entry name" value="AAA+_ATPase"/>
</dbReference>
<dbReference type="Proteomes" id="UP001200537">
    <property type="component" value="Unassembled WGS sequence"/>
</dbReference>
<dbReference type="Gene3D" id="3.40.50.300">
    <property type="entry name" value="P-loop containing nucleotide triphosphate hydrolases"/>
    <property type="match status" value="1"/>
</dbReference>
<reference evidence="10" key="1">
    <citation type="submission" date="2022-01" db="EMBL/GenBank/DDBJ databases">
        <title>Collection of gut derived symbiotic bacterial strains cultured from healthy donors.</title>
        <authorList>
            <person name="Lin H."/>
            <person name="Kohout C."/>
            <person name="Waligurski E."/>
            <person name="Pamer E.G."/>
        </authorList>
    </citation>
    <scope>NUCLEOTIDE SEQUENCE</scope>
    <source>
        <strain evidence="10">DFI.7.46</strain>
    </source>
</reference>
<name>A0AAJ1BBS4_9ACTO</name>
<dbReference type="GO" id="GO:0016887">
    <property type="term" value="F:ATP hydrolysis activity"/>
    <property type="evidence" value="ECO:0007669"/>
    <property type="project" value="InterPro"/>
</dbReference>
<dbReference type="InterPro" id="IPR003439">
    <property type="entry name" value="ABC_transporter-like_ATP-bd"/>
</dbReference>
<dbReference type="Pfam" id="PF00005">
    <property type="entry name" value="ABC_tran"/>
    <property type="match status" value="1"/>
</dbReference>
<dbReference type="InterPro" id="IPR039421">
    <property type="entry name" value="Type_1_exporter"/>
</dbReference>
<dbReference type="Gene3D" id="1.20.1560.10">
    <property type="entry name" value="ABC transporter type 1, transmembrane domain"/>
    <property type="match status" value="1"/>
</dbReference>
<comment type="caution">
    <text evidence="10">The sequence shown here is derived from an EMBL/GenBank/DDBJ whole genome shotgun (WGS) entry which is preliminary data.</text>
</comment>
<feature type="domain" description="ABC transporter" evidence="8">
    <location>
        <begin position="344"/>
        <end position="559"/>
    </location>
</feature>
<feature type="transmembrane region" description="Helical" evidence="7">
    <location>
        <begin position="266"/>
        <end position="288"/>
    </location>
</feature>
<dbReference type="InterPro" id="IPR011527">
    <property type="entry name" value="ABC1_TM_dom"/>
</dbReference>
<evidence type="ECO:0000256" key="3">
    <source>
        <dbReference type="ARBA" id="ARBA00022741"/>
    </source>
</evidence>
<dbReference type="PANTHER" id="PTHR24221:SF654">
    <property type="entry name" value="ATP-BINDING CASSETTE SUB-FAMILY B MEMBER 6"/>
    <property type="match status" value="1"/>
</dbReference>
<keyword evidence="6 7" id="KW-0472">Membrane</keyword>
<evidence type="ECO:0000259" key="9">
    <source>
        <dbReference type="PROSITE" id="PS50929"/>
    </source>
</evidence>
<dbReference type="GO" id="GO:0140359">
    <property type="term" value="F:ABC-type transporter activity"/>
    <property type="evidence" value="ECO:0007669"/>
    <property type="project" value="InterPro"/>
</dbReference>
<organism evidence="10 11">
    <name type="scientific">Varibaculum cambriense</name>
    <dbReference type="NCBI Taxonomy" id="184870"/>
    <lineage>
        <taxon>Bacteria</taxon>
        <taxon>Bacillati</taxon>
        <taxon>Actinomycetota</taxon>
        <taxon>Actinomycetes</taxon>
        <taxon>Actinomycetales</taxon>
        <taxon>Actinomycetaceae</taxon>
        <taxon>Varibaculum</taxon>
    </lineage>
</organism>
<dbReference type="Pfam" id="PF00664">
    <property type="entry name" value="ABC_membrane"/>
    <property type="match status" value="1"/>
</dbReference>
<dbReference type="PROSITE" id="PS50893">
    <property type="entry name" value="ABC_TRANSPORTER_2"/>
    <property type="match status" value="1"/>
</dbReference>
<evidence type="ECO:0000256" key="7">
    <source>
        <dbReference type="SAM" id="Phobius"/>
    </source>
</evidence>
<dbReference type="InterPro" id="IPR036640">
    <property type="entry name" value="ABC1_TM_sf"/>
</dbReference>
<feature type="transmembrane region" description="Helical" evidence="7">
    <location>
        <begin position="237"/>
        <end position="260"/>
    </location>
</feature>
<evidence type="ECO:0000256" key="5">
    <source>
        <dbReference type="ARBA" id="ARBA00022989"/>
    </source>
</evidence>
<evidence type="ECO:0000259" key="8">
    <source>
        <dbReference type="PROSITE" id="PS50893"/>
    </source>
</evidence>
<dbReference type="PANTHER" id="PTHR24221">
    <property type="entry name" value="ATP-BINDING CASSETTE SUB-FAMILY B"/>
    <property type="match status" value="1"/>
</dbReference>
<accession>A0AAJ1BBS4</accession>
<dbReference type="SMART" id="SM00382">
    <property type="entry name" value="AAA"/>
    <property type="match status" value="1"/>
</dbReference>
<evidence type="ECO:0000256" key="2">
    <source>
        <dbReference type="ARBA" id="ARBA00022692"/>
    </source>
</evidence>
<dbReference type="SUPFAM" id="SSF52540">
    <property type="entry name" value="P-loop containing nucleoside triphosphate hydrolases"/>
    <property type="match status" value="1"/>
</dbReference>
<keyword evidence="3" id="KW-0547">Nucleotide-binding</keyword>
<evidence type="ECO:0000313" key="10">
    <source>
        <dbReference type="EMBL" id="MCG4617746.1"/>
    </source>
</evidence>
<protein>
    <submittedName>
        <fullName evidence="10">ATP-binding cassette domain-containing protein</fullName>
    </submittedName>
</protein>
<sequence length="561" mass="60358">MAKKLSLSRPAGTVAIIASVILTLISVALAAGFMVLLGYALSHAFSGKSLSGMLGGLIFVAVMLGGCEATRVSIEQHSIYKEQQALQSRLLRNYFRQGPGVLASRSAGSLIDMMTSGTEKIQRYRQAFLGSMIGAMVSPLLVLSIMALLVDPWCALVLLGFVPLVPAIIFGFSKLTRKVSSSSRRRRNQLAASYLDALSGLETLTLLGAADSKGQQLAQIGEENRLSTMRLLAANQLILLVIDLGFNLLLLTTGFALTLWKVINGAWGSDITVIAPVVSMLGLTLLLLEPMNKIGSFFYVGMAGMANQRLVRAFLTGKAPSQGQGGDASSDKTPVTPHQSDSFLSLQDLTFAYSEGDPVLQNLDLEIKPGEWVAICGPSGAGKSTLIEVLKGNLLPRQGTYYLQGRALDADSSAWFADQSALVQQHTWIFTGTIRSNLMMVAPRASEDRLWECLETVRLAAEVRAFVQGLDTPVGEDGYALSGGQAQRLSLARALLSQRQLLLLDEPTSQIDLESEAAITQALAEVAKEKTIVLLTHRASALEFADRVLYLQDGVLKEIVR</sequence>
<proteinExistence type="predicted"/>
<evidence type="ECO:0000256" key="6">
    <source>
        <dbReference type="ARBA" id="ARBA00023136"/>
    </source>
</evidence>
<evidence type="ECO:0000256" key="4">
    <source>
        <dbReference type="ARBA" id="ARBA00022840"/>
    </source>
</evidence>
<feature type="transmembrane region" description="Helical" evidence="7">
    <location>
        <begin position="53"/>
        <end position="74"/>
    </location>
</feature>
<dbReference type="SUPFAM" id="SSF90123">
    <property type="entry name" value="ABC transporter transmembrane region"/>
    <property type="match status" value="1"/>
</dbReference>
<feature type="transmembrane region" description="Helical" evidence="7">
    <location>
        <begin position="12"/>
        <end position="41"/>
    </location>
</feature>
<feature type="transmembrane region" description="Helical" evidence="7">
    <location>
        <begin position="155"/>
        <end position="176"/>
    </location>
</feature>
<feature type="transmembrane region" description="Helical" evidence="7">
    <location>
        <begin position="127"/>
        <end position="149"/>
    </location>
</feature>
<dbReference type="GO" id="GO:0005524">
    <property type="term" value="F:ATP binding"/>
    <property type="evidence" value="ECO:0007669"/>
    <property type="project" value="UniProtKB-KW"/>
</dbReference>